<proteinExistence type="predicted"/>
<reference evidence="2 3" key="1">
    <citation type="journal article" date="2015" name="Genome Announc.">
        <title>Bifidobacterium pseudolongum Strain PV8-2, Isolated from a Stool Sample of an Anemic Kenyan Infant.</title>
        <authorList>
            <person name="Vazquez-Gutierrez P."/>
            <person name="Lacroix C."/>
            <person name="Chassard C."/>
            <person name="Klumpp J."/>
            <person name="Stevens M.J."/>
            <person name="Jans C."/>
        </authorList>
    </citation>
    <scope>NUCLEOTIDE SEQUENCE [LARGE SCALE GENOMIC DNA]</scope>
    <source>
        <strain evidence="2 3">PV8-2</strain>
    </source>
</reference>
<organism evidence="2 3">
    <name type="scientific">Bifidobacterium pseudolongum PV8-2</name>
    <dbReference type="NCBI Taxonomy" id="1447715"/>
    <lineage>
        <taxon>Bacteria</taxon>
        <taxon>Bacillati</taxon>
        <taxon>Actinomycetota</taxon>
        <taxon>Actinomycetes</taxon>
        <taxon>Bifidobacteriales</taxon>
        <taxon>Bifidobacteriaceae</taxon>
        <taxon>Bifidobacterium</taxon>
    </lineage>
</organism>
<dbReference type="Pfam" id="PF11855">
    <property type="entry name" value="DUF3375"/>
    <property type="match status" value="1"/>
</dbReference>
<dbReference type="EMBL" id="CP007457">
    <property type="protein sequence ID" value="AIZ15951.1"/>
    <property type="molecule type" value="Genomic_DNA"/>
</dbReference>
<dbReference type="HOGENOM" id="CLU_547097_0_0_11"/>
<dbReference type="STRING" id="1447715.AH67_02590"/>
<evidence type="ECO:0008006" key="4">
    <source>
        <dbReference type="Google" id="ProtNLM"/>
    </source>
</evidence>
<accession>A0A0A7I7H3</accession>
<dbReference type="InterPro" id="IPR021804">
    <property type="entry name" value="DUF3375"/>
</dbReference>
<sequence>MADVRTELAELQPVYETGVLRMLLHKYSDIYIAILRACFDPLTAEVPQERLLAAMTRCVGELVADGSYRMRDGETDLEAARRILKELKAENEGDYAWIADSLDRRQHRWMCRLTQRAHRAIEALAALQQRTVSLSGAQVNSIIMEIENARKELTVNVHERIELLEQEIAERRAQIAQLERDGVQERPTPEQVSDIINVVYNTLRGVPVDLRELVIAERDSGDALRRQMDNGSMSSDDMLAYYHEEYERTYHQSDEGRRFNDAFQVMFATDRRAQLDGALADIAGSAWLHDSADDLMAVVGRELDDIYSGIDAVRDQIRLTDESVKLLVRQHTDMQFRTMSRQLAALFTTLSGRAAAKDHAKYGIGLSTATMPTLATRARETPVKTTAPALQTHTDADASALDLHGIVATGGPRIAHMVALIAEHPVMREGAVDMAASFNRLPRAERRESEIVGFLSYLGGGGSGESIWHCAAPDGADRAWVTRSVLVSPGELNEFLQESTHTGQGGAPHRERTRHDADDE</sequence>
<evidence type="ECO:0000313" key="3">
    <source>
        <dbReference type="Proteomes" id="UP000030636"/>
    </source>
</evidence>
<evidence type="ECO:0000313" key="2">
    <source>
        <dbReference type="EMBL" id="AIZ15951.1"/>
    </source>
</evidence>
<dbReference type="OrthoDB" id="3237906at2"/>
<feature type="region of interest" description="Disordered" evidence="1">
    <location>
        <begin position="497"/>
        <end position="520"/>
    </location>
</feature>
<dbReference type="KEGG" id="bpsp:AH67_02590"/>
<keyword evidence="3" id="KW-1185">Reference proteome</keyword>
<evidence type="ECO:0000256" key="1">
    <source>
        <dbReference type="SAM" id="MobiDB-lite"/>
    </source>
</evidence>
<dbReference type="RefSeq" id="WP_065213996.1">
    <property type="nucleotide sequence ID" value="NZ_CP007457.1"/>
</dbReference>
<dbReference type="Proteomes" id="UP000030636">
    <property type="component" value="Chromosome"/>
</dbReference>
<name>A0A0A7I7H3_9BIFI</name>
<dbReference type="AlphaFoldDB" id="A0A0A7I7H3"/>
<protein>
    <recommendedName>
        <fullName evidence="4">Methyl-accepting chemotaxis protein</fullName>
    </recommendedName>
</protein>
<gene>
    <name evidence="2" type="ORF">AH67_02590</name>
</gene>
<feature type="compositionally biased region" description="Basic and acidic residues" evidence="1">
    <location>
        <begin position="508"/>
        <end position="520"/>
    </location>
</feature>